<evidence type="ECO:0000256" key="2">
    <source>
        <dbReference type="ARBA" id="ARBA00023125"/>
    </source>
</evidence>
<dbReference type="Pfam" id="PF13412">
    <property type="entry name" value="HTH_24"/>
    <property type="match status" value="1"/>
</dbReference>
<dbReference type="Pfam" id="PF01037">
    <property type="entry name" value="AsnC_trans_reg"/>
    <property type="match status" value="1"/>
</dbReference>
<proteinExistence type="predicted"/>
<comment type="caution">
    <text evidence="5">The sequence shown here is derived from an EMBL/GenBank/DDBJ whole genome shotgun (WGS) entry which is preliminary data.</text>
</comment>
<dbReference type="Gene3D" id="1.10.10.10">
    <property type="entry name" value="Winged helix-like DNA-binding domain superfamily/Winged helix DNA-binding domain"/>
    <property type="match status" value="1"/>
</dbReference>
<dbReference type="PANTHER" id="PTHR30154:SF53">
    <property type="entry name" value="HTH-TYPE TRANSCRIPTIONAL REGULATOR LRPC"/>
    <property type="match status" value="1"/>
</dbReference>
<dbReference type="Proteomes" id="UP000006322">
    <property type="component" value="Unassembled WGS sequence"/>
</dbReference>
<keyword evidence="6" id="KW-1185">Reference proteome</keyword>
<dbReference type="GO" id="GO:0043200">
    <property type="term" value="P:response to amino acid"/>
    <property type="evidence" value="ECO:0007669"/>
    <property type="project" value="TreeGrafter"/>
</dbReference>
<gene>
    <name evidence="5" type="ORF">GPLA_3208</name>
</gene>
<keyword evidence="1" id="KW-0805">Transcription regulation</keyword>
<dbReference type="InterPro" id="IPR036388">
    <property type="entry name" value="WH-like_DNA-bd_sf"/>
</dbReference>
<dbReference type="Gene3D" id="3.30.70.920">
    <property type="match status" value="1"/>
</dbReference>
<dbReference type="InterPro" id="IPR011008">
    <property type="entry name" value="Dimeric_a/b-barrel"/>
</dbReference>
<sequence>MSVQFANITKISIKMINKQEQQLLSILRSNARASISDLARVLNLSRSTVQNRMTKLEESGVIKGYAVQYGSEYQDNLVSSHVSIKVKQKLTAKTNAELRQVSEVSELYAISGEYDLIAIVQAESLEQLSQILDNIGNLEGVERTNSSVILETKFKR</sequence>
<dbReference type="PANTHER" id="PTHR30154">
    <property type="entry name" value="LEUCINE-RESPONSIVE REGULATORY PROTEIN"/>
    <property type="match status" value="1"/>
</dbReference>
<dbReference type="GO" id="GO:0043565">
    <property type="term" value="F:sequence-specific DNA binding"/>
    <property type="evidence" value="ECO:0007669"/>
    <property type="project" value="InterPro"/>
</dbReference>
<keyword evidence="2" id="KW-0238">DNA-binding</keyword>
<dbReference type="InterPro" id="IPR000485">
    <property type="entry name" value="AsnC-type_HTH_dom"/>
</dbReference>
<dbReference type="STRING" id="1129793.GPLA_3208"/>
<protein>
    <recommendedName>
        <fullName evidence="4">HTH asnC-type domain-containing protein</fullName>
    </recommendedName>
</protein>
<dbReference type="InterPro" id="IPR036390">
    <property type="entry name" value="WH_DNA-bd_sf"/>
</dbReference>
<dbReference type="GO" id="GO:0005829">
    <property type="term" value="C:cytosol"/>
    <property type="evidence" value="ECO:0007669"/>
    <property type="project" value="TreeGrafter"/>
</dbReference>
<dbReference type="PROSITE" id="PS50956">
    <property type="entry name" value="HTH_ASNC_2"/>
    <property type="match status" value="1"/>
</dbReference>
<dbReference type="PRINTS" id="PR00033">
    <property type="entry name" value="HTHASNC"/>
</dbReference>
<reference evidence="6" key="1">
    <citation type="journal article" date="2014" name="Environ. Microbiol.">
        <title>Comparative genomics of the marine bacterial genus Glaciecola reveals the high degree of genomic diversity and genomic characteristic for cold adaptation.</title>
        <authorList>
            <person name="Qin Q.L."/>
            <person name="Xie B.B."/>
            <person name="Yu Y."/>
            <person name="Shu Y.L."/>
            <person name="Rong J.C."/>
            <person name="Zhang Y.J."/>
            <person name="Zhao D.L."/>
            <person name="Chen X.L."/>
            <person name="Zhang X.Y."/>
            <person name="Chen B."/>
            <person name="Zhou B.C."/>
            <person name="Zhang Y.Z."/>
        </authorList>
    </citation>
    <scope>NUCLEOTIDE SEQUENCE [LARGE SCALE GENOMIC DNA]</scope>
    <source>
        <strain evidence="6">LMG 21857</strain>
    </source>
</reference>
<dbReference type="AlphaFoldDB" id="K6ZZC8"/>
<dbReference type="SUPFAM" id="SSF46785">
    <property type="entry name" value="Winged helix' DNA-binding domain"/>
    <property type="match status" value="1"/>
</dbReference>
<accession>K6ZZC8</accession>
<keyword evidence="3" id="KW-0804">Transcription</keyword>
<feature type="domain" description="HTH asnC-type" evidence="4">
    <location>
        <begin position="20"/>
        <end position="78"/>
    </location>
</feature>
<dbReference type="SMART" id="SM00344">
    <property type="entry name" value="HTH_ASNC"/>
    <property type="match status" value="1"/>
</dbReference>
<evidence type="ECO:0000259" key="4">
    <source>
        <dbReference type="PROSITE" id="PS50956"/>
    </source>
</evidence>
<name>K6ZZC8_9ALTE</name>
<evidence type="ECO:0000256" key="3">
    <source>
        <dbReference type="ARBA" id="ARBA00023163"/>
    </source>
</evidence>
<organism evidence="5 6">
    <name type="scientific">Paraglaciecola polaris LMG 21857</name>
    <dbReference type="NCBI Taxonomy" id="1129793"/>
    <lineage>
        <taxon>Bacteria</taxon>
        <taxon>Pseudomonadati</taxon>
        <taxon>Pseudomonadota</taxon>
        <taxon>Gammaproteobacteria</taxon>
        <taxon>Alteromonadales</taxon>
        <taxon>Alteromonadaceae</taxon>
        <taxon>Paraglaciecola</taxon>
    </lineage>
</organism>
<dbReference type="EMBL" id="BAER01000093">
    <property type="protein sequence ID" value="GAC34098.1"/>
    <property type="molecule type" value="Genomic_DNA"/>
</dbReference>
<evidence type="ECO:0000313" key="6">
    <source>
        <dbReference type="Proteomes" id="UP000006322"/>
    </source>
</evidence>
<dbReference type="InterPro" id="IPR019888">
    <property type="entry name" value="Tscrpt_reg_AsnC-like"/>
</dbReference>
<dbReference type="SUPFAM" id="SSF54909">
    <property type="entry name" value="Dimeric alpha+beta barrel"/>
    <property type="match status" value="1"/>
</dbReference>
<dbReference type="InterPro" id="IPR019887">
    <property type="entry name" value="Tscrpt_reg_AsnC/Lrp_C"/>
</dbReference>
<evidence type="ECO:0000256" key="1">
    <source>
        <dbReference type="ARBA" id="ARBA00023015"/>
    </source>
</evidence>
<evidence type="ECO:0000313" key="5">
    <source>
        <dbReference type="EMBL" id="GAC34098.1"/>
    </source>
</evidence>